<dbReference type="SUPFAM" id="SSF53822">
    <property type="entry name" value="Periplasmic binding protein-like I"/>
    <property type="match status" value="1"/>
</dbReference>
<dbReference type="InterPro" id="IPR028081">
    <property type="entry name" value="Leu-bd"/>
</dbReference>
<feature type="chain" id="PRO_5045969499" evidence="3">
    <location>
        <begin position="22"/>
        <end position="427"/>
    </location>
</feature>
<dbReference type="Pfam" id="PF13458">
    <property type="entry name" value="Peripla_BP_6"/>
    <property type="match status" value="1"/>
</dbReference>
<feature type="signal peptide" evidence="3">
    <location>
        <begin position="1"/>
        <end position="21"/>
    </location>
</feature>
<accession>A0ABW5U1J1</accession>
<proteinExistence type="inferred from homology"/>
<comment type="caution">
    <text evidence="5">The sequence shown here is derived from an EMBL/GenBank/DDBJ whole genome shotgun (WGS) entry which is preliminary data.</text>
</comment>
<name>A0ABW5U1J1_9RHOB</name>
<dbReference type="RefSeq" id="WP_386373660.1">
    <property type="nucleotide sequence ID" value="NZ_JBHUMP010000006.1"/>
</dbReference>
<dbReference type="InterPro" id="IPR028082">
    <property type="entry name" value="Peripla_BP_I"/>
</dbReference>
<evidence type="ECO:0000256" key="1">
    <source>
        <dbReference type="ARBA" id="ARBA00010062"/>
    </source>
</evidence>
<dbReference type="PANTHER" id="PTHR47235">
    <property type="entry name" value="BLR6548 PROTEIN"/>
    <property type="match status" value="1"/>
</dbReference>
<dbReference type="EMBL" id="JBHUMP010000006">
    <property type="protein sequence ID" value="MFD2739756.1"/>
    <property type="molecule type" value="Genomic_DNA"/>
</dbReference>
<comment type="similarity">
    <text evidence="1">Belongs to the leucine-binding protein family.</text>
</comment>
<dbReference type="PANTHER" id="PTHR47235:SF1">
    <property type="entry name" value="BLR6548 PROTEIN"/>
    <property type="match status" value="1"/>
</dbReference>
<protein>
    <submittedName>
        <fullName evidence="5">ABC transporter substrate-binding protein</fullName>
    </submittedName>
</protein>
<sequence>MKYKLGTLAVAGLMAASPVMADLVFPSLSYRTGPYAAGGIPFADGYADYFTLLNERDGGIGGVMTQVPECETAYNTEKGVECYESLKDSGGIVYQPLSTGITYQLIPKMTADDIPLHTMGYGRTSAANGEVFSHVFNYPANYWNGASGAVNYILAQNDGDISGKKIALVYHNSAYGKEPIRTLQELSEKHGFELAEVPVDHPGQEQKSQWLQIRRDKPDYVIMYGWGVMNQVAIQEAANIRFPMENFIGIWWSGSENDVLAAGKAADGYKALTFHGVGDDFPVFDDIQKYVVETGKAAGAGDQIGSVLYNRGLYAAMLAAEAAKTAQEIHGTKDITPTMMRDGMEALEITEEKMAALGLPGFGPSFKVSCENHGGTGLVGVTQWDAEAEEWKLISDFAETDMEVIQPLIDEDSQAYASENNIEKNCG</sequence>
<dbReference type="Proteomes" id="UP001597474">
    <property type="component" value="Unassembled WGS sequence"/>
</dbReference>
<gene>
    <name evidence="5" type="ORF">ACFSUD_09260</name>
</gene>
<keyword evidence="2 3" id="KW-0732">Signal</keyword>
<evidence type="ECO:0000256" key="2">
    <source>
        <dbReference type="ARBA" id="ARBA00022729"/>
    </source>
</evidence>
<evidence type="ECO:0000256" key="3">
    <source>
        <dbReference type="SAM" id="SignalP"/>
    </source>
</evidence>
<reference evidence="6" key="1">
    <citation type="journal article" date="2019" name="Int. J. Syst. Evol. Microbiol.">
        <title>The Global Catalogue of Microorganisms (GCM) 10K type strain sequencing project: providing services to taxonomists for standard genome sequencing and annotation.</title>
        <authorList>
            <consortium name="The Broad Institute Genomics Platform"/>
            <consortium name="The Broad Institute Genome Sequencing Center for Infectious Disease"/>
            <person name="Wu L."/>
            <person name="Ma J."/>
        </authorList>
    </citation>
    <scope>NUCLEOTIDE SEQUENCE [LARGE SCALE GENOMIC DNA]</scope>
    <source>
        <strain evidence="6">TISTR 2562</strain>
    </source>
</reference>
<evidence type="ECO:0000313" key="5">
    <source>
        <dbReference type="EMBL" id="MFD2739756.1"/>
    </source>
</evidence>
<dbReference type="CDD" id="cd06334">
    <property type="entry name" value="PBP1_ABC_ligand_binding-like"/>
    <property type="match status" value="1"/>
</dbReference>
<feature type="domain" description="Leucine-binding protein" evidence="4">
    <location>
        <begin position="28"/>
        <end position="385"/>
    </location>
</feature>
<keyword evidence="6" id="KW-1185">Reference proteome</keyword>
<evidence type="ECO:0000259" key="4">
    <source>
        <dbReference type="Pfam" id="PF13458"/>
    </source>
</evidence>
<dbReference type="Gene3D" id="3.40.50.2300">
    <property type="match status" value="2"/>
</dbReference>
<evidence type="ECO:0000313" key="6">
    <source>
        <dbReference type="Proteomes" id="UP001597474"/>
    </source>
</evidence>
<organism evidence="5 6">
    <name type="scientific">Sulfitobacter aestuarii</name>
    <dbReference type="NCBI Taxonomy" id="2161676"/>
    <lineage>
        <taxon>Bacteria</taxon>
        <taxon>Pseudomonadati</taxon>
        <taxon>Pseudomonadota</taxon>
        <taxon>Alphaproteobacteria</taxon>
        <taxon>Rhodobacterales</taxon>
        <taxon>Roseobacteraceae</taxon>
        <taxon>Sulfitobacter</taxon>
    </lineage>
</organism>